<dbReference type="InterPro" id="IPR037294">
    <property type="entry name" value="ABC_BtuC-like"/>
</dbReference>
<evidence type="ECO:0000256" key="7">
    <source>
        <dbReference type="SAM" id="Phobius"/>
    </source>
</evidence>
<accession>A0ABY6Z0C2</accession>
<dbReference type="SUPFAM" id="SSF81345">
    <property type="entry name" value="ABC transporter involved in vitamin B12 uptake, BtuC"/>
    <property type="match status" value="1"/>
</dbReference>
<comment type="similarity">
    <text evidence="2 6">Belongs to the ABC-3 integral membrane protein family.</text>
</comment>
<dbReference type="PANTHER" id="PTHR30477:SF13">
    <property type="entry name" value="IRON TRANSPORT SYSTEM MEMBRANE PROTEIN HI_0360-RELATED"/>
    <property type="match status" value="1"/>
</dbReference>
<dbReference type="InterPro" id="IPR001626">
    <property type="entry name" value="ABC_TroCD"/>
</dbReference>
<keyword evidence="4 7" id="KW-1133">Transmembrane helix</keyword>
<organism evidence="8 9">
    <name type="scientific">Alicyclobacillus dauci</name>
    <dbReference type="NCBI Taxonomy" id="1475485"/>
    <lineage>
        <taxon>Bacteria</taxon>
        <taxon>Bacillati</taxon>
        <taxon>Bacillota</taxon>
        <taxon>Bacilli</taxon>
        <taxon>Bacillales</taxon>
        <taxon>Alicyclobacillaceae</taxon>
        <taxon>Alicyclobacillus</taxon>
    </lineage>
</organism>
<protein>
    <submittedName>
        <fullName evidence="8">Metal ABC transporter permease</fullName>
    </submittedName>
</protein>
<evidence type="ECO:0000256" key="2">
    <source>
        <dbReference type="ARBA" id="ARBA00008034"/>
    </source>
</evidence>
<reference evidence="8" key="1">
    <citation type="submission" date="2022-08" db="EMBL/GenBank/DDBJ databases">
        <title>Alicyclobacillus dauci DSM2870, complete genome.</title>
        <authorList>
            <person name="Wang Q."/>
            <person name="Cai R."/>
            <person name="Wang Z."/>
        </authorList>
    </citation>
    <scope>NUCLEOTIDE SEQUENCE</scope>
    <source>
        <strain evidence="8">DSM 28700</strain>
    </source>
</reference>
<feature type="transmembrane region" description="Helical" evidence="7">
    <location>
        <begin position="21"/>
        <end position="42"/>
    </location>
</feature>
<feature type="transmembrane region" description="Helical" evidence="7">
    <location>
        <begin position="261"/>
        <end position="281"/>
    </location>
</feature>
<dbReference type="RefSeq" id="WP_268043071.1">
    <property type="nucleotide sequence ID" value="NZ_CP104064.1"/>
</dbReference>
<sequence length="297" mass="31273">MNQLWSAILAPGLFHSKEVGYALVIGLIVAALSGMIGVFVVIRGQSFVGHVLTDIGAAGGSGSFLIGLNAWYGFVSFGVLAGAGVELLGNRARNRDVATGIILSFAMGLGALFLYFDTNTGNNANASMLVLFGSIFVIHSSLLPIVASVGGATIIALLILYRPLLLCSISPEVARSRGIPVRFVSIAFMILLALAVENGSLVIGSLLSTALLIGPAATAIRITTKVGMASILSAVIGMLATSIGIVLAYDSYTWLPTHRGWPVSFFIAVLIFLFYLLSRLWPSTTTKTRKVEPREAL</sequence>
<keyword evidence="5 7" id="KW-0472">Membrane</keyword>
<keyword evidence="6" id="KW-0813">Transport</keyword>
<dbReference type="Pfam" id="PF00950">
    <property type="entry name" value="ABC-3"/>
    <property type="match status" value="1"/>
</dbReference>
<dbReference type="EMBL" id="CP104064">
    <property type="protein sequence ID" value="WAH35789.1"/>
    <property type="molecule type" value="Genomic_DNA"/>
</dbReference>
<proteinExistence type="inferred from homology"/>
<keyword evidence="9" id="KW-1185">Reference proteome</keyword>
<evidence type="ECO:0000313" key="8">
    <source>
        <dbReference type="EMBL" id="WAH35789.1"/>
    </source>
</evidence>
<evidence type="ECO:0000256" key="5">
    <source>
        <dbReference type="ARBA" id="ARBA00023136"/>
    </source>
</evidence>
<name>A0ABY6Z0C2_9BACL</name>
<gene>
    <name evidence="8" type="ORF">NZD86_16145</name>
</gene>
<evidence type="ECO:0000256" key="6">
    <source>
        <dbReference type="RuleBase" id="RU003943"/>
    </source>
</evidence>
<comment type="subcellular location">
    <subcellularLocation>
        <location evidence="6">Cell membrane</location>
        <topology evidence="6">Multi-pass membrane protein</topology>
    </subcellularLocation>
    <subcellularLocation>
        <location evidence="1">Membrane</location>
        <topology evidence="1">Multi-pass membrane protein</topology>
    </subcellularLocation>
</comment>
<dbReference type="PANTHER" id="PTHR30477">
    <property type="entry name" value="ABC-TRANSPORTER METAL-BINDING PROTEIN"/>
    <property type="match status" value="1"/>
</dbReference>
<feature type="transmembrane region" description="Helical" evidence="7">
    <location>
        <begin position="229"/>
        <end position="249"/>
    </location>
</feature>
<evidence type="ECO:0000256" key="3">
    <source>
        <dbReference type="ARBA" id="ARBA00022692"/>
    </source>
</evidence>
<keyword evidence="3 6" id="KW-0812">Transmembrane</keyword>
<evidence type="ECO:0000313" key="9">
    <source>
        <dbReference type="Proteomes" id="UP001164803"/>
    </source>
</evidence>
<evidence type="ECO:0000256" key="4">
    <source>
        <dbReference type="ARBA" id="ARBA00022989"/>
    </source>
</evidence>
<feature type="transmembrane region" description="Helical" evidence="7">
    <location>
        <begin position="202"/>
        <end position="222"/>
    </location>
</feature>
<dbReference type="Gene3D" id="1.10.3470.10">
    <property type="entry name" value="ABC transporter involved in vitamin B12 uptake, BtuC"/>
    <property type="match status" value="1"/>
</dbReference>
<feature type="transmembrane region" description="Helical" evidence="7">
    <location>
        <begin position="128"/>
        <end position="159"/>
    </location>
</feature>
<evidence type="ECO:0000256" key="1">
    <source>
        <dbReference type="ARBA" id="ARBA00004141"/>
    </source>
</evidence>
<feature type="transmembrane region" description="Helical" evidence="7">
    <location>
        <begin position="179"/>
        <end position="196"/>
    </location>
</feature>
<dbReference type="Proteomes" id="UP001164803">
    <property type="component" value="Chromosome"/>
</dbReference>
<feature type="transmembrane region" description="Helical" evidence="7">
    <location>
        <begin position="97"/>
        <end position="116"/>
    </location>
</feature>
<feature type="transmembrane region" description="Helical" evidence="7">
    <location>
        <begin position="62"/>
        <end position="85"/>
    </location>
</feature>